<evidence type="ECO:0000256" key="2">
    <source>
        <dbReference type="SAM" id="SignalP"/>
    </source>
</evidence>
<feature type="domain" description="Ecp2 effector protein-like" evidence="3">
    <location>
        <begin position="46"/>
        <end position="143"/>
    </location>
</feature>
<feature type="signal peptide" evidence="2">
    <location>
        <begin position="1"/>
        <end position="20"/>
    </location>
</feature>
<dbReference type="EMBL" id="JAQQWM010000009">
    <property type="protein sequence ID" value="KAK8047786.1"/>
    <property type="molecule type" value="Genomic_DNA"/>
</dbReference>
<feature type="chain" id="PRO_5045672893" description="Ecp2 effector protein-like domain-containing protein" evidence="2">
    <location>
        <begin position="21"/>
        <end position="209"/>
    </location>
</feature>
<gene>
    <name evidence="4" type="ORF">PG996_015850</name>
</gene>
<feature type="region of interest" description="Disordered" evidence="1">
    <location>
        <begin position="160"/>
        <end position="180"/>
    </location>
</feature>
<dbReference type="Pfam" id="PF14856">
    <property type="entry name" value="Hce2"/>
    <property type="match status" value="1"/>
</dbReference>
<sequence length="209" mass="22052">MMSAYLGACLLAFLPSQALALPATLTNTAANSAASFKPGVVASDFCNEQSYTDKTAANSALTSDCHTLRTWANDNPGSFILDSTSTDFTWTLKTSGTCTISVKNPNVSSDGKTWIGNKDLVQILDHVLAGAGATVEWTGSWKCGGDGSATTPDWWIKKADSSSTKTSRDATFHPDKRDKEAAPFVNTATPATVCGNSSFTDITTNDSPY</sequence>
<keyword evidence="5" id="KW-1185">Reference proteome</keyword>
<protein>
    <recommendedName>
        <fullName evidence="3">Ecp2 effector protein-like domain-containing protein</fullName>
    </recommendedName>
</protein>
<evidence type="ECO:0000256" key="1">
    <source>
        <dbReference type="SAM" id="MobiDB-lite"/>
    </source>
</evidence>
<dbReference type="Proteomes" id="UP001446871">
    <property type="component" value="Unassembled WGS sequence"/>
</dbReference>
<organism evidence="4 5">
    <name type="scientific">Apiospora saccharicola</name>
    <dbReference type="NCBI Taxonomy" id="335842"/>
    <lineage>
        <taxon>Eukaryota</taxon>
        <taxon>Fungi</taxon>
        <taxon>Dikarya</taxon>
        <taxon>Ascomycota</taxon>
        <taxon>Pezizomycotina</taxon>
        <taxon>Sordariomycetes</taxon>
        <taxon>Xylariomycetidae</taxon>
        <taxon>Amphisphaeriales</taxon>
        <taxon>Apiosporaceae</taxon>
        <taxon>Apiospora</taxon>
    </lineage>
</organism>
<comment type="caution">
    <text evidence="4">The sequence shown here is derived from an EMBL/GenBank/DDBJ whole genome shotgun (WGS) entry which is preliminary data.</text>
</comment>
<evidence type="ECO:0000259" key="3">
    <source>
        <dbReference type="Pfam" id="PF14856"/>
    </source>
</evidence>
<accession>A0ABR1TM97</accession>
<name>A0ABR1TM97_9PEZI</name>
<proteinExistence type="predicted"/>
<reference evidence="4 5" key="1">
    <citation type="submission" date="2023-01" db="EMBL/GenBank/DDBJ databases">
        <title>Analysis of 21 Apiospora genomes using comparative genomics revels a genus with tremendous synthesis potential of carbohydrate active enzymes and secondary metabolites.</title>
        <authorList>
            <person name="Sorensen T."/>
        </authorList>
    </citation>
    <scope>NUCLEOTIDE SEQUENCE [LARGE SCALE GENOMIC DNA]</scope>
    <source>
        <strain evidence="4 5">CBS 83171</strain>
    </source>
</reference>
<dbReference type="InterPro" id="IPR029226">
    <property type="entry name" value="Ecp2-like"/>
</dbReference>
<evidence type="ECO:0000313" key="5">
    <source>
        <dbReference type="Proteomes" id="UP001446871"/>
    </source>
</evidence>
<evidence type="ECO:0000313" key="4">
    <source>
        <dbReference type="EMBL" id="KAK8047786.1"/>
    </source>
</evidence>
<keyword evidence="2" id="KW-0732">Signal</keyword>